<evidence type="ECO:0000313" key="4">
    <source>
        <dbReference type="EMBL" id="QKC76810.1"/>
    </source>
</evidence>
<dbReference type="KEGG" id="merd:EB233_15900"/>
<dbReference type="SUPFAM" id="SSF118196">
    <property type="entry name" value="YaeB-like"/>
    <property type="match status" value="1"/>
</dbReference>
<dbReference type="NCBIfam" id="TIGR00104">
    <property type="entry name" value="tRNA_TsaA"/>
    <property type="match status" value="1"/>
</dbReference>
<evidence type="ECO:0000256" key="2">
    <source>
        <dbReference type="ARBA" id="ARBA00033753"/>
    </source>
</evidence>
<keyword evidence="5" id="KW-1185">Reference proteome</keyword>
<keyword evidence="4" id="KW-0489">Methyltransferase</keyword>
<keyword evidence="1" id="KW-0949">S-adenosyl-L-methionine</keyword>
<dbReference type="Proteomes" id="UP000503339">
    <property type="component" value="Chromosome"/>
</dbReference>
<dbReference type="InterPro" id="IPR036414">
    <property type="entry name" value="YaeB_N_sf"/>
</dbReference>
<dbReference type="AlphaFoldDB" id="A0A6M7UL34"/>
<reference evidence="4 5" key="1">
    <citation type="submission" date="2018-10" db="EMBL/GenBank/DDBJ databases">
        <authorList>
            <person name="Perry B.J."/>
            <person name="Sullivan J.T."/>
            <person name="Murphy R.J.T."/>
            <person name="Ramsay J.P."/>
            <person name="Ronson C.W."/>
        </authorList>
    </citation>
    <scope>NUCLEOTIDE SEQUENCE [LARGE SCALE GENOMIC DNA]</scope>
    <source>
        <strain evidence="4 5">NZP2014</strain>
    </source>
</reference>
<dbReference type="InterPro" id="IPR023370">
    <property type="entry name" value="TrmO-like_N"/>
</dbReference>
<comment type="similarity">
    <text evidence="2">Belongs to the tRNA methyltransferase O family.</text>
</comment>
<accession>A0A6M7UL34</accession>
<dbReference type="InterPro" id="IPR036413">
    <property type="entry name" value="YaeB-like_sf"/>
</dbReference>
<dbReference type="Pfam" id="PF01980">
    <property type="entry name" value="TrmO_N"/>
    <property type="match status" value="1"/>
</dbReference>
<keyword evidence="4" id="KW-0808">Transferase</keyword>
<dbReference type="Gene3D" id="2.40.30.70">
    <property type="entry name" value="YaeB-like"/>
    <property type="match status" value="1"/>
</dbReference>
<dbReference type="PROSITE" id="PS51668">
    <property type="entry name" value="TSAA_2"/>
    <property type="match status" value="1"/>
</dbReference>
<gene>
    <name evidence="4" type="primary">tsaA</name>
    <name evidence="4" type="ORF">EB233_15900</name>
</gene>
<evidence type="ECO:0000259" key="3">
    <source>
        <dbReference type="PROSITE" id="PS51668"/>
    </source>
</evidence>
<dbReference type="CDD" id="cd09281">
    <property type="entry name" value="UPF0066"/>
    <property type="match status" value="1"/>
</dbReference>
<dbReference type="InterPro" id="IPR040372">
    <property type="entry name" value="YaeB-like"/>
</dbReference>
<proteinExistence type="inferred from homology"/>
<dbReference type="GO" id="GO:0032259">
    <property type="term" value="P:methylation"/>
    <property type="evidence" value="ECO:0007669"/>
    <property type="project" value="UniProtKB-KW"/>
</dbReference>
<organism evidence="4 5">
    <name type="scientific">Mesorhizobium erdmanii</name>
    <dbReference type="NCBI Taxonomy" id="1777866"/>
    <lineage>
        <taxon>Bacteria</taxon>
        <taxon>Pseudomonadati</taxon>
        <taxon>Pseudomonadota</taxon>
        <taxon>Alphaproteobacteria</taxon>
        <taxon>Hyphomicrobiales</taxon>
        <taxon>Phyllobacteriaceae</taxon>
        <taxon>Mesorhizobium</taxon>
    </lineage>
</organism>
<dbReference type="RefSeq" id="WP_081293928.1">
    <property type="nucleotide sequence ID" value="NZ_CP033361.1"/>
</dbReference>
<dbReference type="PANTHER" id="PTHR12818:SF0">
    <property type="entry name" value="TRNA (ADENINE(37)-N6)-METHYLTRANSFERASE"/>
    <property type="match status" value="1"/>
</dbReference>
<dbReference type="EMBL" id="CP033361">
    <property type="protein sequence ID" value="QKC76810.1"/>
    <property type="molecule type" value="Genomic_DNA"/>
</dbReference>
<dbReference type="GO" id="GO:0008168">
    <property type="term" value="F:methyltransferase activity"/>
    <property type="evidence" value="ECO:0007669"/>
    <property type="project" value="UniProtKB-KW"/>
</dbReference>
<dbReference type="PANTHER" id="PTHR12818">
    <property type="entry name" value="TRNA (ADENINE(37)-N6)-METHYLTRANSFERASE"/>
    <property type="match status" value="1"/>
</dbReference>
<name>A0A6M7UL34_9HYPH</name>
<evidence type="ECO:0000256" key="1">
    <source>
        <dbReference type="ARBA" id="ARBA00022691"/>
    </source>
</evidence>
<sequence length="179" mass="19637">MSGLREMFEAREGEQRLEHDPAKMTADAGVVFIGRIASPWATRESCPKNMREARETGQPAVLTIDAPYREGLRGLERASHVVILSWLHHAPRNLIVQKPRHAAEAKGVFGLRSPARPNPVGLHVARLVGLDIATGRIDIDAIDVLDGTPVIDIKPYFASTDAIAEATVAGREEPRQVRQ</sequence>
<evidence type="ECO:0000313" key="5">
    <source>
        <dbReference type="Proteomes" id="UP000503339"/>
    </source>
</evidence>
<protein>
    <submittedName>
        <fullName evidence="4">tRNA (N6-threonylcarbamoyladenosine(37)-N6)-methyltransferase TrmO</fullName>
    </submittedName>
</protein>
<feature type="domain" description="TsaA-like" evidence="3">
    <location>
        <begin position="30"/>
        <end position="165"/>
    </location>
</feature>